<evidence type="ECO:0000313" key="3">
    <source>
        <dbReference type="Proteomes" id="UP000646548"/>
    </source>
</evidence>
<gene>
    <name evidence="2" type="ORF">FQA47_021299</name>
</gene>
<feature type="transmembrane region" description="Helical" evidence="1">
    <location>
        <begin position="59"/>
        <end position="78"/>
    </location>
</feature>
<dbReference type="Proteomes" id="UP000646548">
    <property type="component" value="Unassembled WGS sequence"/>
</dbReference>
<protein>
    <submittedName>
        <fullName evidence="2">Uncharacterized protein</fullName>
    </submittedName>
</protein>
<keyword evidence="1" id="KW-0472">Membrane</keyword>
<evidence type="ECO:0000313" key="2">
    <source>
        <dbReference type="EMBL" id="KAF6735386.1"/>
    </source>
</evidence>
<dbReference type="AlphaFoldDB" id="A0A834KYC3"/>
<accession>A0A834KYC3</accession>
<organism evidence="2 3">
    <name type="scientific">Oryzias melastigma</name>
    <name type="common">Marine medaka</name>
    <dbReference type="NCBI Taxonomy" id="30732"/>
    <lineage>
        <taxon>Eukaryota</taxon>
        <taxon>Metazoa</taxon>
        <taxon>Chordata</taxon>
        <taxon>Craniata</taxon>
        <taxon>Vertebrata</taxon>
        <taxon>Euteleostomi</taxon>
        <taxon>Actinopterygii</taxon>
        <taxon>Neopterygii</taxon>
        <taxon>Teleostei</taxon>
        <taxon>Neoteleostei</taxon>
        <taxon>Acanthomorphata</taxon>
        <taxon>Ovalentaria</taxon>
        <taxon>Atherinomorphae</taxon>
        <taxon>Beloniformes</taxon>
        <taxon>Adrianichthyidae</taxon>
        <taxon>Oryziinae</taxon>
        <taxon>Oryzias</taxon>
    </lineage>
</organism>
<name>A0A834KYC3_ORYME</name>
<reference evidence="2" key="1">
    <citation type="journal article" name="BMC Genomics">
        <title>Long-read sequencing and de novo genome assembly of marine medaka (Oryzias melastigma).</title>
        <authorList>
            <person name="Liang P."/>
            <person name="Saqib H.S.A."/>
            <person name="Ni X."/>
            <person name="Shen Y."/>
        </authorList>
    </citation>
    <scope>NUCLEOTIDE SEQUENCE</scope>
    <source>
        <strain evidence="2">Bigg-433</strain>
    </source>
</reference>
<keyword evidence="1" id="KW-0812">Transmembrane</keyword>
<evidence type="ECO:0000256" key="1">
    <source>
        <dbReference type="SAM" id="Phobius"/>
    </source>
</evidence>
<comment type="caution">
    <text evidence="2">The sequence shown here is derived from an EMBL/GenBank/DDBJ whole genome shotgun (WGS) entry which is preliminary data.</text>
</comment>
<proteinExistence type="predicted"/>
<sequence>MLRCWKHCINDPGWEESIEDLLEKKRESMQKCKQKNIISGHETNNKKVAQSHLKLGKQVSLYIFICALLAVWQCYVAFYRHAGFVDKLCFLKKTKTILMMFIKSVLLV</sequence>
<keyword evidence="1" id="KW-1133">Transmembrane helix</keyword>
<dbReference type="EMBL" id="WKFB01000106">
    <property type="protein sequence ID" value="KAF6735386.1"/>
    <property type="molecule type" value="Genomic_DNA"/>
</dbReference>